<dbReference type="KEGG" id="jsv:CNX70_14275"/>
<dbReference type="Proteomes" id="UP000218437">
    <property type="component" value="Chromosome"/>
</dbReference>
<evidence type="ECO:0000313" key="4">
    <source>
        <dbReference type="Proteomes" id="UP000218437"/>
    </source>
</evidence>
<feature type="region of interest" description="Disordered" evidence="1">
    <location>
        <begin position="18"/>
        <end position="41"/>
    </location>
</feature>
<evidence type="ECO:0000256" key="2">
    <source>
        <dbReference type="SAM" id="Phobius"/>
    </source>
</evidence>
<name>A0A290WWD9_9BURK</name>
<keyword evidence="2" id="KW-0472">Membrane</keyword>
<proteinExistence type="predicted"/>
<evidence type="ECO:0000256" key="1">
    <source>
        <dbReference type="SAM" id="MobiDB-lite"/>
    </source>
</evidence>
<dbReference type="EMBL" id="CP023422">
    <property type="protein sequence ID" value="ATD61191.1"/>
    <property type="molecule type" value="Genomic_DNA"/>
</dbReference>
<keyword evidence="2" id="KW-0812">Transmembrane</keyword>
<protein>
    <submittedName>
        <fullName evidence="3">Uncharacterized protein</fullName>
    </submittedName>
</protein>
<accession>A0A290WWD9</accession>
<feature type="compositionally biased region" description="Basic and acidic residues" evidence="1">
    <location>
        <begin position="18"/>
        <end position="28"/>
    </location>
</feature>
<keyword evidence="2" id="KW-1133">Transmembrane helix</keyword>
<organism evidence="3 4">
    <name type="scientific">Janthinobacterium svalbardensis</name>
    <dbReference type="NCBI Taxonomy" id="368607"/>
    <lineage>
        <taxon>Bacteria</taxon>
        <taxon>Pseudomonadati</taxon>
        <taxon>Pseudomonadota</taxon>
        <taxon>Betaproteobacteria</taxon>
        <taxon>Burkholderiales</taxon>
        <taxon>Oxalobacteraceae</taxon>
        <taxon>Janthinobacterium</taxon>
    </lineage>
</organism>
<keyword evidence="4" id="KW-1185">Reference proteome</keyword>
<reference evidence="3 4" key="1">
    <citation type="submission" date="2017-09" db="EMBL/GenBank/DDBJ databases">
        <title>Complete genome sequence of Janthinobacterium svalbardensis PAMC 27463.</title>
        <authorList>
            <person name="Cho Y.-J."/>
            <person name="Cho A."/>
            <person name="Kim O.-S."/>
            <person name="Lee J.-I."/>
        </authorList>
    </citation>
    <scope>NUCLEOTIDE SEQUENCE [LARGE SCALE GENOMIC DNA]</scope>
    <source>
        <strain evidence="3 4">PAMC 27463</strain>
    </source>
</reference>
<evidence type="ECO:0000313" key="3">
    <source>
        <dbReference type="EMBL" id="ATD61191.1"/>
    </source>
</evidence>
<sequence length="99" mass="10402">MPGWSLWMEETDMLTKIPARDSEAEYKDQPPSASARHPQGLGADVFRSPARRLKAIACLALLLAVIPAVTCIATGRAGMPMLFSTVCGVVSCAAADGAL</sequence>
<dbReference type="AlphaFoldDB" id="A0A290WWD9"/>
<gene>
    <name evidence="3" type="ORF">CNX70_14275</name>
</gene>
<feature type="transmembrane region" description="Helical" evidence="2">
    <location>
        <begin position="55"/>
        <end position="75"/>
    </location>
</feature>